<reference evidence="2" key="1">
    <citation type="submission" date="2017-07" db="EMBL/GenBank/DDBJ databases">
        <authorList>
            <person name="Mikheyev A."/>
            <person name="Grau M."/>
        </authorList>
    </citation>
    <scope>NUCLEOTIDE SEQUENCE</scope>
    <source>
        <tissue evidence="2">Venom_gland</tissue>
    </source>
</reference>
<accession>A0A2D4GMZ4</accession>
<protein>
    <submittedName>
        <fullName evidence="2">Uncharacterized protein</fullName>
    </submittedName>
</protein>
<evidence type="ECO:0000256" key="1">
    <source>
        <dbReference type="SAM" id="SignalP"/>
    </source>
</evidence>
<organism evidence="2">
    <name type="scientific">Micrurus corallinus</name>
    <name type="common">Brazilian coral snake</name>
    <dbReference type="NCBI Taxonomy" id="54390"/>
    <lineage>
        <taxon>Eukaryota</taxon>
        <taxon>Metazoa</taxon>
        <taxon>Chordata</taxon>
        <taxon>Craniata</taxon>
        <taxon>Vertebrata</taxon>
        <taxon>Euteleostomi</taxon>
        <taxon>Lepidosauria</taxon>
        <taxon>Squamata</taxon>
        <taxon>Bifurcata</taxon>
        <taxon>Unidentata</taxon>
        <taxon>Episquamata</taxon>
        <taxon>Toxicofera</taxon>
        <taxon>Serpentes</taxon>
        <taxon>Colubroidea</taxon>
        <taxon>Elapidae</taxon>
        <taxon>Elapinae</taxon>
        <taxon>Micrurus</taxon>
    </lineage>
</organism>
<dbReference type="EMBL" id="IACJ01139214">
    <property type="protein sequence ID" value="LAA60796.1"/>
    <property type="molecule type" value="Transcribed_RNA"/>
</dbReference>
<sequence>MPLLKAAALLSLFVQAALAEGQAVPKHSNPGLSSALLLGGLRGRYPVFKLGDRNLLQARGKWVTKLIDEVVEGLFGELPQAQCISKEGQAGRSWTGGLV</sequence>
<keyword evidence="1" id="KW-0732">Signal</keyword>
<evidence type="ECO:0000313" key="2">
    <source>
        <dbReference type="EMBL" id="LAA60796.1"/>
    </source>
</evidence>
<dbReference type="EMBL" id="IACJ01139213">
    <property type="protein sequence ID" value="LAA60793.1"/>
    <property type="molecule type" value="Transcribed_RNA"/>
</dbReference>
<reference evidence="2" key="2">
    <citation type="submission" date="2017-11" db="EMBL/GenBank/DDBJ databases">
        <title>Coralsnake Venomics: Analyses of Venom Gland Transcriptomes and Proteomes of Six Brazilian Taxa.</title>
        <authorList>
            <person name="Aird S.D."/>
            <person name="Jorge da Silva N."/>
            <person name="Qiu L."/>
            <person name="Villar-Briones A."/>
            <person name="Aparecida-Saddi V."/>
            <person name="Campos-Telles M.P."/>
            <person name="Grau M."/>
            <person name="Mikheyev A.S."/>
        </authorList>
    </citation>
    <scope>NUCLEOTIDE SEQUENCE</scope>
    <source>
        <tissue evidence="2">Venom_gland</tissue>
    </source>
</reference>
<feature type="signal peptide" evidence="1">
    <location>
        <begin position="1"/>
        <end position="19"/>
    </location>
</feature>
<proteinExistence type="predicted"/>
<dbReference type="AlphaFoldDB" id="A0A2D4GMZ4"/>
<name>A0A2D4GMZ4_MICCO</name>
<feature type="chain" id="PRO_5015078565" evidence="1">
    <location>
        <begin position="20"/>
        <end position="99"/>
    </location>
</feature>